<dbReference type="AlphaFoldDB" id="A0A0D0P785"/>
<feature type="transmembrane region" description="Helical" evidence="3">
    <location>
        <begin position="83"/>
        <end position="101"/>
    </location>
</feature>
<keyword evidence="6" id="KW-1185">Reference proteome</keyword>
<dbReference type="InterPro" id="IPR051203">
    <property type="entry name" value="Polysaccharide_Synthase-Rel"/>
</dbReference>
<dbReference type="PANTHER" id="PTHR43318">
    <property type="entry name" value="UDP-N-ACETYLGLUCOSAMINE 4,6-DEHYDRATASE"/>
    <property type="match status" value="1"/>
</dbReference>
<dbReference type="InterPro" id="IPR029063">
    <property type="entry name" value="SAM-dependent_MTases_sf"/>
</dbReference>
<comment type="similarity">
    <text evidence="1">Belongs to the polysaccharide synthase family.</text>
</comment>
<protein>
    <submittedName>
        <fullName evidence="5">Putative nucleoside-diphosphate sugar epimerase</fullName>
    </submittedName>
</protein>
<evidence type="ECO:0000256" key="1">
    <source>
        <dbReference type="ARBA" id="ARBA00007430"/>
    </source>
</evidence>
<sequence length="650" mass="69333">MGLGNLIVSLPRGAKQATLALLDVALVPIALVGAYTLQLNGLPPSEALLDRWQAVPLLMLMAGLLCLALGIHKVQLKAYESRAIRLSAVHAVVMGIATAIVDDMANGGIPAATFITFGLLYFFLTTGSRFLLLQIVLAIYRRNHDQVRVIIYGAGRTGQQLAAALSTDDRIQPVAFVDDDKSLQSTIVRGLSVYSPLTIPALIRDKGAHRVLLAMPSVPRTRINQLSRQLEDMGVEAQTLPSFAQLAGTDTQLLVEQLRPVTPSRLLRRAPLDAELPGGSETYVGRSVMVSGGGGSIGSELCRQLIRCRPAKLVMVEFSELALYSITNELEPLAQANGVTLVPILASAGEAALMRKVLTDHAVEIVLHAAAYKHVPIVEHNPVAGLANNVLGTQVLAQAALDCGVERFILISSDKAVRPRNMMGASKRLAELVVQDLAQRAQTTGGRTIFSMVRFGNVMNSSGSVIPLFHEQISKGGPVTVTHRAVTRYFMTIPEAARLVLVAGTFAEGGEVFVLDMGEPIAIYDLARQMIEAMGHQPRTEETPDGDIEIRITGLRPGEKLHEELLIGQGQLTTPHPKILLARETKLSEIEVAAALKALRGAVAEADVAGVRSVVARFVEGGEAIVAREPSAPAQPPANVPAPGAAPQPV</sequence>
<feature type="compositionally biased region" description="Pro residues" evidence="2">
    <location>
        <begin position="633"/>
        <end position="650"/>
    </location>
</feature>
<dbReference type="Pfam" id="PF13727">
    <property type="entry name" value="CoA_binding_3"/>
    <property type="match status" value="1"/>
</dbReference>
<dbReference type="SUPFAM" id="SSF53335">
    <property type="entry name" value="S-adenosyl-L-methionine-dependent methyltransferases"/>
    <property type="match status" value="1"/>
</dbReference>
<dbReference type="Proteomes" id="UP000035100">
    <property type="component" value="Unassembled WGS sequence"/>
</dbReference>
<evidence type="ECO:0000256" key="3">
    <source>
        <dbReference type="SAM" id="Phobius"/>
    </source>
</evidence>
<feature type="region of interest" description="Disordered" evidence="2">
    <location>
        <begin position="629"/>
        <end position="650"/>
    </location>
</feature>
<gene>
    <name evidence="5" type="ORF">Wenmar_03874</name>
</gene>
<dbReference type="CDD" id="cd05237">
    <property type="entry name" value="UDP_invert_4-6DH_SDR_e"/>
    <property type="match status" value="1"/>
</dbReference>
<feature type="domain" description="Polysaccharide biosynthesis protein CapD-like" evidence="4">
    <location>
        <begin position="288"/>
        <end position="582"/>
    </location>
</feature>
<dbReference type="STRING" id="1123501.Wenmar_03874"/>
<feature type="transmembrane region" description="Helical" evidence="3">
    <location>
        <begin position="20"/>
        <end position="40"/>
    </location>
</feature>
<dbReference type="InterPro" id="IPR003869">
    <property type="entry name" value="Polysac_CapD-like"/>
</dbReference>
<feature type="transmembrane region" description="Helical" evidence="3">
    <location>
        <begin position="52"/>
        <end position="71"/>
    </location>
</feature>
<evidence type="ECO:0000256" key="2">
    <source>
        <dbReference type="SAM" id="MobiDB-lite"/>
    </source>
</evidence>
<keyword evidence="3" id="KW-0812">Transmembrane</keyword>
<name>A0A0D0P785_9RHOB</name>
<dbReference type="EMBL" id="AONG01000022">
    <property type="protein sequence ID" value="KIQ67451.1"/>
    <property type="molecule type" value="Genomic_DNA"/>
</dbReference>
<dbReference type="eggNOG" id="COG1086">
    <property type="taxonomic scope" value="Bacteria"/>
</dbReference>
<reference evidence="5 6" key="1">
    <citation type="submission" date="2013-01" db="EMBL/GenBank/DDBJ databases">
        <authorList>
            <person name="Fiebig A."/>
            <person name="Goeker M."/>
            <person name="Klenk H.-P.P."/>
        </authorList>
    </citation>
    <scope>NUCLEOTIDE SEQUENCE [LARGE SCALE GENOMIC DNA]</scope>
    <source>
        <strain evidence="5 6">DSM 24838</strain>
    </source>
</reference>
<comment type="caution">
    <text evidence="5">The sequence shown here is derived from an EMBL/GenBank/DDBJ whole genome shotgun (WGS) entry which is preliminary data.</text>
</comment>
<proteinExistence type="inferred from homology"/>
<evidence type="ECO:0000313" key="5">
    <source>
        <dbReference type="EMBL" id="KIQ67451.1"/>
    </source>
</evidence>
<dbReference type="Pfam" id="PF02719">
    <property type="entry name" value="Polysacc_synt_2"/>
    <property type="match status" value="1"/>
</dbReference>
<keyword evidence="3" id="KW-0472">Membrane</keyword>
<dbReference type="PANTHER" id="PTHR43318:SF1">
    <property type="entry name" value="POLYSACCHARIDE BIOSYNTHESIS PROTEIN EPSC-RELATED"/>
    <property type="match status" value="1"/>
</dbReference>
<accession>A0A0D0P785</accession>
<dbReference type="PATRIC" id="fig|1123501.6.peg.4004"/>
<evidence type="ECO:0000259" key="4">
    <source>
        <dbReference type="Pfam" id="PF02719"/>
    </source>
</evidence>
<organism evidence="5 6">
    <name type="scientific">Wenxinia marina DSM 24838</name>
    <dbReference type="NCBI Taxonomy" id="1123501"/>
    <lineage>
        <taxon>Bacteria</taxon>
        <taxon>Pseudomonadati</taxon>
        <taxon>Pseudomonadota</taxon>
        <taxon>Alphaproteobacteria</taxon>
        <taxon>Rhodobacterales</taxon>
        <taxon>Roseobacteraceae</taxon>
        <taxon>Wenxinia</taxon>
    </lineage>
</organism>
<dbReference type="InterPro" id="IPR036291">
    <property type="entry name" value="NAD(P)-bd_dom_sf"/>
</dbReference>
<dbReference type="Gene3D" id="3.40.50.720">
    <property type="entry name" value="NAD(P)-binding Rossmann-like Domain"/>
    <property type="match status" value="2"/>
</dbReference>
<keyword evidence="3" id="KW-1133">Transmembrane helix</keyword>
<feature type="transmembrane region" description="Helical" evidence="3">
    <location>
        <begin position="113"/>
        <end position="140"/>
    </location>
</feature>
<dbReference type="RefSeq" id="WP_018301672.1">
    <property type="nucleotide sequence ID" value="NZ_KB902278.1"/>
</dbReference>
<evidence type="ECO:0000313" key="6">
    <source>
        <dbReference type="Proteomes" id="UP000035100"/>
    </source>
</evidence>
<dbReference type="SUPFAM" id="SSF51735">
    <property type="entry name" value="NAD(P)-binding Rossmann-fold domains"/>
    <property type="match status" value="1"/>
</dbReference>